<comment type="caution">
    <text evidence="1">The sequence shown here is derived from an EMBL/GenBank/DDBJ whole genome shotgun (WGS) entry which is preliminary data.</text>
</comment>
<reference evidence="1 2" key="2">
    <citation type="submission" date="2020-03" db="EMBL/GenBank/DDBJ databases">
        <title>Devosia chinhatensis sp. nov., isolated from a hexachlorocyclohexane (HCH) dump site in India.</title>
        <authorList>
            <person name="Kumar M."/>
            <person name="Lal R."/>
        </authorList>
    </citation>
    <scope>NUCLEOTIDE SEQUENCE [LARGE SCALE GENOMIC DNA]</scope>
    <source>
        <strain evidence="1 2">H239</strain>
    </source>
</reference>
<evidence type="ECO:0000313" key="1">
    <source>
        <dbReference type="EMBL" id="NGP19399.1"/>
    </source>
</evidence>
<dbReference type="RefSeq" id="WP_164535651.1">
    <property type="nucleotide sequence ID" value="NZ_JAALFG010000006.1"/>
</dbReference>
<dbReference type="Proteomes" id="UP000474802">
    <property type="component" value="Unassembled WGS sequence"/>
</dbReference>
<reference evidence="1 2" key="1">
    <citation type="submission" date="2020-02" db="EMBL/GenBank/DDBJ databases">
        <authorList>
            <person name="Khan S.A."/>
            <person name="Jeon C.O."/>
            <person name="Chun B.H."/>
        </authorList>
    </citation>
    <scope>NUCLEOTIDE SEQUENCE [LARGE SCALE GENOMIC DNA]</scope>
    <source>
        <strain evidence="1 2">H239</strain>
    </source>
</reference>
<gene>
    <name evidence="1" type="ORF">G5575_18735</name>
</gene>
<evidence type="ECO:0000313" key="2">
    <source>
        <dbReference type="Proteomes" id="UP000474802"/>
    </source>
</evidence>
<protein>
    <submittedName>
        <fullName evidence="1">Uncharacterized protein</fullName>
    </submittedName>
</protein>
<keyword evidence="2" id="KW-1185">Reference proteome</keyword>
<accession>A0A6M1SHW1</accession>
<dbReference type="AlphaFoldDB" id="A0A6M1SHW1"/>
<organism evidence="1 2">
    <name type="scientific">Devosia aurantiaca</name>
    <dbReference type="NCBI Taxonomy" id="2714858"/>
    <lineage>
        <taxon>Bacteria</taxon>
        <taxon>Pseudomonadati</taxon>
        <taxon>Pseudomonadota</taxon>
        <taxon>Alphaproteobacteria</taxon>
        <taxon>Hyphomicrobiales</taxon>
        <taxon>Devosiaceae</taxon>
        <taxon>Devosia</taxon>
    </lineage>
</organism>
<name>A0A6M1SHW1_9HYPH</name>
<sequence>MSKLAIFILQNGILNDGTNERFACTFRDELSFSSRIGEPLLIANIGSTQDQGFIALGELDGFATENDGTVAMVSSIQNFPSVAAFRQEIPATPGMFEVSDATYKDVIGMVVGSDFDEAAVEFWSGTWTGPNRLT</sequence>
<proteinExistence type="predicted"/>
<dbReference type="EMBL" id="JAALFG010000006">
    <property type="protein sequence ID" value="NGP19399.1"/>
    <property type="molecule type" value="Genomic_DNA"/>
</dbReference>